<evidence type="ECO:0000313" key="3">
    <source>
        <dbReference type="Proteomes" id="UP000054166"/>
    </source>
</evidence>
<dbReference type="EMBL" id="KN832975">
    <property type="protein sequence ID" value="KIM89128.1"/>
    <property type="molecule type" value="Genomic_DNA"/>
</dbReference>
<evidence type="ECO:0000256" key="1">
    <source>
        <dbReference type="SAM" id="SignalP"/>
    </source>
</evidence>
<reference evidence="2 3" key="1">
    <citation type="submission" date="2014-04" db="EMBL/GenBank/DDBJ databases">
        <authorList>
            <consortium name="DOE Joint Genome Institute"/>
            <person name="Kuo A."/>
            <person name="Tarkka M."/>
            <person name="Buscot F."/>
            <person name="Kohler A."/>
            <person name="Nagy L.G."/>
            <person name="Floudas D."/>
            <person name="Copeland A."/>
            <person name="Barry K.W."/>
            <person name="Cichocki N."/>
            <person name="Veneault-Fourrey C."/>
            <person name="LaButti K."/>
            <person name="Lindquist E.A."/>
            <person name="Lipzen A."/>
            <person name="Lundell T."/>
            <person name="Morin E."/>
            <person name="Murat C."/>
            <person name="Sun H."/>
            <person name="Tunlid A."/>
            <person name="Henrissat B."/>
            <person name="Grigoriev I.V."/>
            <person name="Hibbett D.S."/>
            <person name="Martin F."/>
            <person name="Nordberg H.P."/>
            <person name="Cantor M.N."/>
            <person name="Hua S.X."/>
        </authorList>
    </citation>
    <scope>NUCLEOTIDE SEQUENCE [LARGE SCALE GENOMIC DNA]</scope>
    <source>
        <strain evidence="2 3">F 1598</strain>
    </source>
</reference>
<protein>
    <submittedName>
        <fullName evidence="2">Uncharacterized protein</fullName>
    </submittedName>
</protein>
<name>A0A0C3BRM6_PILCF</name>
<sequence length="419" mass="47249">MQPSLILAACALATFWQSSEIGKGKSGRDFALRLRDLAESALQGSLNAGWIDETLAQAAWILALFEICAHPLHSTQRSTSSMVMLDQIIQTLSLTSIDSDDPSAAVFSPRRVPRICSEQKLTQKTSWTPVRRTEHCNCAVMSLGHQWPSAFEHTPLWLSTPAWDENWSEGEIRKESCRRLSWSSVILAAGHSSYTTAYKANGLDLFITDPANYRLLFPGEALVSSHHCKDSIWALNYRTMLLWLACVRMRHDFQATDSEKADFGMTAWLEVDALEEALNNHNCGLERAFLFQGREYLFNTRMCVSYEFQRYIPLATVNVRGMFHRKKAEEWLTHQATVAKQVMHGLHTVTGLGGGGGLIQRPFFVFWFMSQITRALSLWSCDKSLRVALDVSRALLAPIDYLTALWPCPGKLRSRDVQA</sequence>
<proteinExistence type="predicted"/>
<gene>
    <name evidence="2" type="ORF">PILCRDRAFT_61479</name>
</gene>
<dbReference type="OrthoDB" id="2123952at2759"/>
<feature type="chain" id="PRO_5002161816" evidence="1">
    <location>
        <begin position="19"/>
        <end position="419"/>
    </location>
</feature>
<dbReference type="STRING" id="765440.A0A0C3BRM6"/>
<keyword evidence="3" id="KW-1185">Reference proteome</keyword>
<feature type="signal peptide" evidence="1">
    <location>
        <begin position="1"/>
        <end position="18"/>
    </location>
</feature>
<dbReference type="HOGENOM" id="CLU_010791_1_0_1"/>
<evidence type="ECO:0000313" key="2">
    <source>
        <dbReference type="EMBL" id="KIM89128.1"/>
    </source>
</evidence>
<organism evidence="2 3">
    <name type="scientific">Piloderma croceum (strain F 1598)</name>
    <dbReference type="NCBI Taxonomy" id="765440"/>
    <lineage>
        <taxon>Eukaryota</taxon>
        <taxon>Fungi</taxon>
        <taxon>Dikarya</taxon>
        <taxon>Basidiomycota</taxon>
        <taxon>Agaricomycotina</taxon>
        <taxon>Agaricomycetes</taxon>
        <taxon>Agaricomycetidae</taxon>
        <taxon>Atheliales</taxon>
        <taxon>Atheliaceae</taxon>
        <taxon>Piloderma</taxon>
    </lineage>
</organism>
<accession>A0A0C3BRM6</accession>
<dbReference type="InParanoid" id="A0A0C3BRM6"/>
<dbReference type="Proteomes" id="UP000054166">
    <property type="component" value="Unassembled WGS sequence"/>
</dbReference>
<reference evidence="3" key="2">
    <citation type="submission" date="2015-01" db="EMBL/GenBank/DDBJ databases">
        <title>Evolutionary Origins and Diversification of the Mycorrhizal Mutualists.</title>
        <authorList>
            <consortium name="DOE Joint Genome Institute"/>
            <consortium name="Mycorrhizal Genomics Consortium"/>
            <person name="Kohler A."/>
            <person name="Kuo A."/>
            <person name="Nagy L.G."/>
            <person name="Floudas D."/>
            <person name="Copeland A."/>
            <person name="Barry K.W."/>
            <person name="Cichocki N."/>
            <person name="Veneault-Fourrey C."/>
            <person name="LaButti K."/>
            <person name="Lindquist E.A."/>
            <person name="Lipzen A."/>
            <person name="Lundell T."/>
            <person name="Morin E."/>
            <person name="Murat C."/>
            <person name="Riley R."/>
            <person name="Ohm R."/>
            <person name="Sun H."/>
            <person name="Tunlid A."/>
            <person name="Henrissat B."/>
            <person name="Grigoriev I.V."/>
            <person name="Hibbett D.S."/>
            <person name="Martin F."/>
        </authorList>
    </citation>
    <scope>NUCLEOTIDE SEQUENCE [LARGE SCALE GENOMIC DNA]</scope>
    <source>
        <strain evidence="3">F 1598</strain>
    </source>
</reference>
<keyword evidence="1" id="KW-0732">Signal</keyword>
<dbReference type="AlphaFoldDB" id="A0A0C3BRM6"/>